<reference evidence="10 11" key="1">
    <citation type="submission" date="2015-12" db="EMBL/GenBank/DDBJ databases">
        <title>The genome of Folsomia candida.</title>
        <authorList>
            <person name="Faddeeva A."/>
            <person name="Derks M.F."/>
            <person name="Anvar Y."/>
            <person name="Smit S."/>
            <person name="Van Straalen N."/>
            <person name="Roelofs D."/>
        </authorList>
    </citation>
    <scope>NUCLEOTIDE SEQUENCE [LARGE SCALE GENOMIC DNA]</scope>
    <source>
        <strain evidence="10 11">VU population</strain>
        <tissue evidence="10">Whole body</tissue>
    </source>
</reference>
<evidence type="ECO:0000256" key="1">
    <source>
        <dbReference type="ARBA" id="ARBA00004167"/>
    </source>
</evidence>
<name>A0A226ET29_FOLCA</name>
<dbReference type="GO" id="GO:0005737">
    <property type="term" value="C:cytoplasm"/>
    <property type="evidence" value="ECO:0007669"/>
    <property type="project" value="TreeGrafter"/>
</dbReference>
<evidence type="ECO:0000256" key="5">
    <source>
        <dbReference type="ARBA" id="ARBA00022692"/>
    </source>
</evidence>
<protein>
    <recommendedName>
        <fullName evidence="8">Glycosyltransferase family 92 protein</fullName>
        <ecNumber evidence="8">2.4.1.-</ecNumber>
    </recommendedName>
</protein>
<evidence type="ECO:0000256" key="8">
    <source>
        <dbReference type="RuleBase" id="RU366017"/>
    </source>
</evidence>
<evidence type="ECO:0000256" key="7">
    <source>
        <dbReference type="ARBA" id="ARBA00023136"/>
    </source>
</evidence>
<feature type="region of interest" description="Disordered" evidence="9">
    <location>
        <begin position="81"/>
        <end position="143"/>
    </location>
</feature>
<comment type="subcellular location">
    <subcellularLocation>
        <location evidence="1">Membrane</location>
        <topology evidence="1">Single-pass membrane protein</topology>
    </subcellularLocation>
</comment>
<dbReference type="OMA" id="WHHLDMV"/>
<comment type="similarity">
    <text evidence="2 8">Belongs to the glycosyltransferase 92 family.</text>
</comment>
<keyword evidence="11" id="KW-1185">Reference proteome</keyword>
<sequence length="574" mass="65935">MGASSTKKKISSANRRLRERSRLSFLFVIFFFCLFSLIFLCTLMTDGNKHVLKDENDLVVDGETEDYSNWDISYEEVPTSNALGSTSNVNSETHYSKTKLADRVSTERQNRNDNKHNNNQDGSEDSTVLHSRTLTNPAGNNISSRRIRKINPIQPDWQKVVGTKEQFYVYSAYHNSLFEHIRIIGATRTKSQQHVFCRFYDNDTRIYITVNATIKVIRENWNLKFSACFVICYIPDRKTLPPRYVSVISSSSVTASASNILRVQYGQDKTDSLVNFSVCVKPIHFSYDSVLPFLEWVEFHKLMGVTRFTFYNHTIGQSVGCAMREYGDDDVDFEVLPWSSLPFVSQKEIRTEGLFAALNDCVYRARGSSKYLVLVDLDEMIVPRKLYNYTSLLDKLDTLSNRKKIGAYSFQNAFFYLQWNDDQSLFKIEGNPLAERVSKKLLSLRKTRRRSRLHPHKQRSKYICDPEKVVEAGNHFVWEMATGYFTLSVPAHLGSLHHYRVCEFGGDQCTKNPFIVDKSSHNFGQQLAIRVADKLKTLASKCHFDIDNVIDSHQTQRGESTTTKNVSNKKPLGL</sequence>
<keyword evidence="7 8" id="KW-0472">Membrane</keyword>
<evidence type="ECO:0000313" key="11">
    <source>
        <dbReference type="Proteomes" id="UP000198287"/>
    </source>
</evidence>
<dbReference type="GO" id="GO:0016020">
    <property type="term" value="C:membrane"/>
    <property type="evidence" value="ECO:0007669"/>
    <property type="project" value="UniProtKB-SubCell"/>
</dbReference>
<keyword evidence="3 8" id="KW-0328">Glycosyltransferase</keyword>
<dbReference type="OrthoDB" id="2526284at2759"/>
<organism evidence="10 11">
    <name type="scientific">Folsomia candida</name>
    <name type="common">Springtail</name>
    <dbReference type="NCBI Taxonomy" id="158441"/>
    <lineage>
        <taxon>Eukaryota</taxon>
        <taxon>Metazoa</taxon>
        <taxon>Ecdysozoa</taxon>
        <taxon>Arthropoda</taxon>
        <taxon>Hexapoda</taxon>
        <taxon>Collembola</taxon>
        <taxon>Entomobryomorpha</taxon>
        <taxon>Isotomoidea</taxon>
        <taxon>Isotomidae</taxon>
        <taxon>Proisotominae</taxon>
        <taxon>Folsomia</taxon>
    </lineage>
</organism>
<feature type="compositionally biased region" description="Basic and acidic residues" evidence="9">
    <location>
        <begin position="99"/>
        <end position="118"/>
    </location>
</feature>
<accession>A0A226ET29</accession>
<feature type="transmembrane region" description="Helical" evidence="8">
    <location>
        <begin position="21"/>
        <end position="45"/>
    </location>
</feature>
<evidence type="ECO:0000256" key="6">
    <source>
        <dbReference type="ARBA" id="ARBA00022989"/>
    </source>
</evidence>
<keyword evidence="5 8" id="KW-0812">Transmembrane</keyword>
<dbReference type="EMBL" id="LNIX01000002">
    <property type="protein sequence ID" value="OXA60765.1"/>
    <property type="molecule type" value="Genomic_DNA"/>
</dbReference>
<evidence type="ECO:0000256" key="4">
    <source>
        <dbReference type="ARBA" id="ARBA00022679"/>
    </source>
</evidence>
<dbReference type="EC" id="2.4.1.-" evidence="8"/>
<dbReference type="Pfam" id="PF01697">
    <property type="entry name" value="Glyco_transf_92"/>
    <property type="match status" value="1"/>
</dbReference>
<dbReference type="GO" id="GO:0016757">
    <property type="term" value="F:glycosyltransferase activity"/>
    <property type="evidence" value="ECO:0007669"/>
    <property type="project" value="UniProtKB-UniRule"/>
</dbReference>
<proteinExistence type="inferred from homology"/>
<evidence type="ECO:0000256" key="2">
    <source>
        <dbReference type="ARBA" id="ARBA00007647"/>
    </source>
</evidence>
<feature type="compositionally biased region" description="Polar residues" evidence="9">
    <location>
        <begin position="81"/>
        <end position="93"/>
    </location>
</feature>
<dbReference type="AlphaFoldDB" id="A0A226ET29"/>
<keyword evidence="4 8" id="KW-0808">Transferase</keyword>
<evidence type="ECO:0000313" key="10">
    <source>
        <dbReference type="EMBL" id="OXA60765.1"/>
    </source>
</evidence>
<keyword evidence="6 8" id="KW-1133">Transmembrane helix</keyword>
<feature type="compositionally biased region" description="Polar residues" evidence="9">
    <location>
        <begin position="125"/>
        <end position="143"/>
    </location>
</feature>
<evidence type="ECO:0000256" key="9">
    <source>
        <dbReference type="SAM" id="MobiDB-lite"/>
    </source>
</evidence>
<gene>
    <name evidence="10" type="ORF">Fcan01_05780</name>
</gene>
<dbReference type="InterPro" id="IPR008166">
    <property type="entry name" value="Glyco_transf_92"/>
</dbReference>
<dbReference type="PANTHER" id="PTHR21461">
    <property type="entry name" value="GLYCOSYLTRANSFERASE FAMILY 92 PROTEIN"/>
    <property type="match status" value="1"/>
</dbReference>
<dbReference type="Proteomes" id="UP000198287">
    <property type="component" value="Unassembled WGS sequence"/>
</dbReference>
<dbReference type="PANTHER" id="PTHR21461:SF40">
    <property type="entry name" value="GLYCOSYLTRANSFERASE FAMILY 92 PROTEIN"/>
    <property type="match status" value="1"/>
</dbReference>
<evidence type="ECO:0000256" key="3">
    <source>
        <dbReference type="ARBA" id="ARBA00022676"/>
    </source>
</evidence>
<feature type="region of interest" description="Disordered" evidence="9">
    <location>
        <begin position="555"/>
        <end position="574"/>
    </location>
</feature>
<feature type="compositionally biased region" description="Polar residues" evidence="9">
    <location>
        <begin position="555"/>
        <end position="568"/>
    </location>
</feature>
<comment type="caution">
    <text evidence="10">The sequence shown here is derived from an EMBL/GenBank/DDBJ whole genome shotgun (WGS) entry which is preliminary data.</text>
</comment>